<dbReference type="Proteomes" id="UP000232133">
    <property type="component" value="Chromosome"/>
</dbReference>
<gene>
    <name evidence="1" type="ORF">BK798_02505</name>
</gene>
<name>A0A2H4U5K5_METSM</name>
<organism evidence="1 2">
    <name type="scientific">Methanobrevibacter smithii</name>
    <dbReference type="NCBI Taxonomy" id="2173"/>
    <lineage>
        <taxon>Archaea</taxon>
        <taxon>Methanobacteriati</taxon>
        <taxon>Methanobacteriota</taxon>
        <taxon>Methanomada group</taxon>
        <taxon>Methanobacteria</taxon>
        <taxon>Methanobacteriales</taxon>
        <taxon>Methanobacteriaceae</taxon>
        <taxon>Methanobrevibacter</taxon>
    </lineage>
</organism>
<reference evidence="1 2" key="1">
    <citation type="submission" date="2016-10" db="EMBL/GenBank/DDBJ databases">
        <authorList>
            <person name="Varghese N."/>
        </authorList>
    </citation>
    <scope>NUCLEOTIDE SEQUENCE [LARGE SCALE GENOMIC DNA]</scope>
    <source>
        <strain evidence="1 2">KB11</strain>
    </source>
</reference>
<dbReference type="InterPro" id="IPR012056">
    <property type="entry name" value="NiFe_EhaM"/>
</dbReference>
<dbReference type="AlphaFoldDB" id="A0A2H4U5K5"/>
<protein>
    <submittedName>
        <fullName evidence="1">NiFe hydrogenase</fullName>
    </submittedName>
</protein>
<dbReference type="OMA" id="IDLGLCW"/>
<dbReference type="EMBL" id="CP017803">
    <property type="protein sequence ID" value="ATZ59363.1"/>
    <property type="molecule type" value="Genomic_DNA"/>
</dbReference>
<dbReference type="SMR" id="A0A2H4U5K5"/>
<evidence type="ECO:0000313" key="2">
    <source>
        <dbReference type="Proteomes" id="UP000232133"/>
    </source>
</evidence>
<dbReference type="Gene3D" id="1.10.3070.10">
    <property type="entry name" value="EhaM-like"/>
    <property type="match status" value="1"/>
</dbReference>
<proteinExistence type="predicted"/>
<evidence type="ECO:0000313" key="1">
    <source>
        <dbReference type="EMBL" id="ATZ59363.1"/>
    </source>
</evidence>
<sequence>MDNEAKLNLMKKRVIGSFKWQEDIIIPFSKEFGCTTEDLEDLFMDLLDMSSLEALHGTLEIANHKCLLERLDADLRLPWYVDVLELLSVEQGDELKNKVANEIIDGKSYDIALDEGRKDLFNLLKNINNE</sequence>
<dbReference type="RefSeq" id="WP_004034490.1">
    <property type="nucleotide sequence ID" value="NZ_CAABOX010000002.1"/>
</dbReference>
<dbReference type="SUPFAM" id="SSF101332">
    <property type="entry name" value="Hypothetical protein MTH393"/>
    <property type="match status" value="1"/>
</dbReference>
<accession>A0A2H4U5K5</accession>
<dbReference type="Pfam" id="PF09218">
    <property type="entry name" value="EhaM"/>
    <property type="match status" value="1"/>
</dbReference>
<dbReference type="InterPro" id="IPR036606">
    <property type="entry name" value="EhaM-like_sf"/>
</dbReference>
<dbReference type="GeneID" id="78816938"/>